<proteinExistence type="predicted"/>
<dbReference type="Proteomes" id="UP001303647">
    <property type="component" value="Unassembled WGS sequence"/>
</dbReference>
<evidence type="ECO:0000313" key="3">
    <source>
        <dbReference type="EMBL" id="KAK4251020.1"/>
    </source>
</evidence>
<comment type="caution">
    <text evidence="3">The sequence shown here is derived from an EMBL/GenBank/DDBJ whole genome shotgun (WGS) entry which is preliminary data.</text>
</comment>
<evidence type="ECO:0000313" key="4">
    <source>
        <dbReference type="Proteomes" id="UP001303647"/>
    </source>
</evidence>
<feature type="region of interest" description="Disordered" evidence="1">
    <location>
        <begin position="506"/>
        <end position="537"/>
    </location>
</feature>
<feature type="region of interest" description="Disordered" evidence="1">
    <location>
        <begin position="868"/>
        <end position="900"/>
    </location>
</feature>
<sequence length="1034" mass="110376">MDTTNPPPKGYYASNKDSSHTHFALALSGAFVIGLALAFLIIWLAHRRSSSRARDIDGIDVRGDEAGLVGKGGWLRGLGVGFGLGLGVGFGVTTTRKLRNACLFGSAYSGWWGRERRSGLWSDDAEGKEGREWPGRRHVGVLLILKACNEEHFQFGLKPLLSSPSSFCRWSGQGTAEINGASKIPQRTSSPVNADAFDGPKVNTVGEVTRKAEKENNKNRGLWPSKYRTPTSPRVHHIVQEYPDLMSGAKDKSSEALLDDTRQYPTSIVKDYAQLQAPLGYLPQPPKPALVSNRKECVIKPWVTMGYGYGASRILKPIVSAPVSPARSAAATPISHMTRQQSTDSILTDILRSTEERLRERSVSGTVNCRNDSSPTRAPPSKTIGPRGNGVLVSRARTPSPDPKSHKELFSPGNTRQDSQQSGSSDTDSILGDQCPVPDTPSGLTSPSRVQKKQGVELQPLPAQSGRASLSSELSTLYSEDEMPDEVKQALLPLPDFVVQPQQAAEVRPPSVSDPFFSTPPPSLASPSRSVGPCPAKQVKPQDLLLQSTQQSQRLRSMPVGHARAQLQGLILAPGPMVHGPELSAMPPTRNQSATVPSSGLRYIASRNSEPPPSPTRQSPAVSIPTGPTFLRVTKTSTLSTIPMLPPPLAPSIDGIKASTYKPPPPSKAAHATSAPQFSARRSPVLLFPSMTPSSSPSSLSQPFIQLPVPDSGKDHDASNTEGNECQSPGREDDNNQKTGGGYDDEEEYKNRETLLTMASTTASVRHMNNNGISAALCQASVGPGSSLSVDAVSPSAAENSNTGSIKARTHSVLGDCGGNENGDGKGMGQQSKRGSRAVRCGSGGGGGIVKSFVGYSGRWTGGSHGFASKRRRTGSMHQPLSSFQHRPPHQRRPSSILSRHESRAKFAIAVDMGEGKEGSGRDGEGFKVAAGDFTFEVTTPKVPMKGELGLKEGSSGKVSALVMPQHRDIQRRLSLAWQPTEGGATSAGLPERLSESPSSQSMRSVDSLGLYDRQGFLISRSPVKGECPSRQRV</sequence>
<keyword evidence="4" id="KW-1185">Reference proteome</keyword>
<feature type="compositionally biased region" description="Polar residues" evidence="1">
    <location>
        <begin position="363"/>
        <end position="376"/>
    </location>
</feature>
<feature type="compositionally biased region" description="Polar residues" evidence="1">
    <location>
        <begin position="876"/>
        <end position="885"/>
    </location>
</feature>
<feature type="transmembrane region" description="Helical" evidence="2">
    <location>
        <begin position="74"/>
        <end position="92"/>
    </location>
</feature>
<feature type="compositionally biased region" description="Low complexity" evidence="1">
    <location>
        <begin position="686"/>
        <end position="708"/>
    </location>
</feature>
<feature type="compositionally biased region" description="Low complexity" evidence="1">
    <location>
        <begin position="469"/>
        <end position="478"/>
    </location>
</feature>
<feature type="region of interest" description="Disordered" evidence="1">
    <location>
        <begin position="603"/>
        <end position="628"/>
    </location>
</feature>
<evidence type="ECO:0000256" key="1">
    <source>
        <dbReference type="SAM" id="MobiDB-lite"/>
    </source>
</evidence>
<protein>
    <submittedName>
        <fullName evidence="3">Uncharacterized protein</fullName>
    </submittedName>
</protein>
<feature type="compositionally biased region" description="Low complexity" evidence="1">
    <location>
        <begin position="417"/>
        <end position="429"/>
    </location>
</feature>
<organism evidence="3 4">
    <name type="scientific">Corynascus novoguineensis</name>
    <dbReference type="NCBI Taxonomy" id="1126955"/>
    <lineage>
        <taxon>Eukaryota</taxon>
        <taxon>Fungi</taxon>
        <taxon>Dikarya</taxon>
        <taxon>Ascomycota</taxon>
        <taxon>Pezizomycotina</taxon>
        <taxon>Sordariomycetes</taxon>
        <taxon>Sordariomycetidae</taxon>
        <taxon>Sordariales</taxon>
        <taxon>Chaetomiaceae</taxon>
        <taxon>Corynascus</taxon>
    </lineage>
</organism>
<reference evidence="3" key="2">
    <citation type="submission" date="2023-05" db="EMBL/GenBank/DDBJ databases">
        <authorList>
            <consortium name="Lawrence Berkeley National Laboratory"/>
            <person name="Steindorff A."/>
            <person name="Hensen N."/>
            <person name="Bonometti L."/>
            <person name="Westerberg I."/>
            <person name="Brannstrom I.O."/>
            <person name="Guillou S."/>
            <person name="Cros-Aarteil S."/>
            <person name="Calhoun S."/>
            <person name="Haridas S."/>
            <person name="Kuo A."/>
            <person name="Mondo S."/>
            <person name="Pangilinan J."/>
            <person name="Riley R."/>
            <person name="Labutti K."/>
            <person name="Andreopoulos B."/>
            <person name="Lipzen A."/>
            <person name="Chen C."/>
            <person name="Yanf M."/>
            <person name="Daum C."/>
            <person name="Ng V."/>
            <person name="Clum A."/>
            <person name="Ohm R."/>
            <person name="Martin F."/>
            <person name="Silar P."/>
            <person name="Natvig D."/>
            <person name="Lalanne C."/>
            <person name="Gautier V."/>
            <person name="Ament-Velasquez S.L."/>
            <person name="Kruys A."/>
            <person name="Hutchinson M.I."/>
            <person name="Powell A.J."/>
            <person name="Barry K."/>
            <person name="Miller A.N."/>
            <person name="Grigoriev I.V."/>
            <person name="Debuchy R."/>
            <person name="Gladieux P."/>
            <person name="Thoren M.H."/>
            <person name="Johannesson H."/>
        </authorList>
    </citation>
    <scope>NUCLEOTIDE SEQUENCE</scope>
    <source>
        <strain evidence="3">CBS 359.72</strain>
    </source>
</reference>
<gene>
    <name evidence="3" type="ORF">C7999DRAFT_11127</name>
</gene>
<dbReference type="EMBL" id="MU857608">
    <property type="protein sequence ID" value="KAK4251020.1"/>
    <property type="molecule type" value="Genomic_DNA"/>
</dbReference>
<feature type="region of interest" description="Disordered" evidence="1">
    <location>
        <begin position="655"/>
        <end position="747"/>
    </location>
</feature>
<feature type="region of interest" description="Disordered" evidence="1">
    <location>
        <begin position="356"/>
        <end position="482"/>
    </location>
</feature>
<accession>A0AAN7CZT4</accession>
<keyword evidence="2" id="KW-0812">Transmembrane</keyword>
<name>A0AAN7CZT4_9PEZI</name>
<reference evidence="3" key="1">
    <citation type="journal article" date="2023" name="Mol. Phylogenet. Evol.">
        <title>Genome-scale phylogeny and comparative genomics of the fungal order Sordariales.</title>
        <authorList>
            <person name="Hensen N."/>
            <person name="Bonometti L."/>
            <person name="Westerberg I."/>
            <person name="Brannstrom I.O."/>
            <person name="Guillou S."/>
            <person name="Cros-Aarteil S."/>
            <person name="Calhoun S."/>
            <person name="Haridas S."/>
            <person name="Kuo A."/>
            <person name="Mondo S."/>
            <person name="Pangilinan J."/>
            <person name="Riley R."/>
            <person name="LaButti K."/>
            <person name="Andreopoulos B."/>
            <person name="Lipzen A."/>
            <person name="Chen C."/>
            <person name="Yan M."/>
            <person name="Daum C."/>
            <person name="Ng V."/>
            <person name="Clum A."/>
            <person name="Steindorff A."/>
            <person name="Ohm R.A."/>
            <person name="Martin F."/>
            <person name="Silar P."/>
            <person name="Natvig D.O."/>
            <person name="Lalanne C."/>
            <person name="Gautier V."/>
            <person name="Ament-Velasquez S.L."/>
            <person name="Kruys A."/>
            <person name="Hutchinson M.I."/>
            <person name="Powell A.J."/>
            <person name="Barry K."/>
            <person name="Miller A.N."/>
            <person name="Grigoriev I.V."/>
            <person name="Debuchy R."/>
            <person name="Gladieux P."/>
            <person name="Hiltunen Thoren M."/>
            <person name="Johannesson H."/>
        </authorList>
    </citation>
    <scope>NUCLEOTIDE SEQUENCE</scope>
    <source>
        <strain evidence="3">CBS 359.72</strain>
    </source>
</reference>
<feature type="compositionally biased region" description="Polar residues" evidence="1">
    <location>
        <begin position="996"/>
        <end position="1005"/>
    </location>
</feature>
<feature type="region of interest" description="Disordered" evidence="1">
    <location>
        <begin position="976"/>
        <end position="1006"/>
    </location>
</feature>
<keyword evidence="2" id="KW-1133">Transmembrane helix</keyword>
<feature type="transmembrane region" description="Helical" evidence="2">
    <location>
        <begin position="20"/>
        <end position="45"/>
    </location>
</feature>
<keyword evidence="2" id="KW-0472">Membrane</keyword>
<feature type="region of interest" description="Disordered" evidence="1">
    <location>
        <begin position="820"/>
        <end position="842"/>
    </location>
</feature>
<evidence type="ECO:0000256" key="2">
    <source>
        <dbReference type="SAM" id="Phobius"/>
    </source>
</evidence>
<dbReference type="AlphaFoldDB" id="A0AAN7CZT4"/>